<dbReference type="SMART" id="SM00969">
    <property type="entry name" value="SOCS_box"/>
    <property type="match status" value="1"/>
</dbReference>
<gene>
    <name evidence="3" type="ORF">CVLEPA_LOCUS24811</name>
</gene>
<comment type="pathway">
    <text evidence="1">Protein modification; protein ubiquitination.</text>
</comment>
<dbReference type="PROSITE" id="PS50225">
    <property type="entry name" value="SOCS"/>
    <property type="match status" value="1"/>
</dbReference>
<evidence type="ECO:0000259" key="2">
    <source>
        <dbReference type="PROSITE" id="PS50225"/>
    </source>
</evidence>
<reference evidence="3 4" key="1">
    <citation type="submission" date="2024-02" db="EMBL/GenBank/DDBJ databases">
        <authorList>
            <person name="Daric V."/>
            <person name="Darras S."/>
        </authorList>
    </citation>
    <scope>NUCLEOTIDE SEQUENCE [LARGE SCALE GENOMIC DNA]</scope>
</reference>
<dbReference type="Pfam" id="PF07525">
    <property type="entry name" value="SOCS_box"/>
    <property type="match status" value="1"/>
</dbReference>
<organism evidence="3 4">
    <name type="scientific">Clavelina lepadiformis</name>
    <name type="common">Light-bulb sea squirt</name>
    <name type="synonym">Ascidia lepadiformis</name>
    <dbReference type="NCBI Taxonomy" id="159417"/>
    <lineage>
        <taxon>Eukaryota</taxon>
        <taxon>Metazoa</taxon>
        <taxon>Chordata</taxon>
        <taxon>Tunicata</taxon>
        <taxon>Ascidiacea</taxon>
        <taxon>Aplousobranchia</taxon>
        <taxon>Clavelinidae</taxon>
        <taxon>Clavelina</taxon>
    </lineage>
</organism>
<dbReference type="InterPro" id="IPR036860">
    <property type="entry name" value="SH2_dom_sf"/>
</dbReference>
<comment type="caution">
    <text evidence="3">The sequence shown here is derived from an EMBL/GenBank/DDBJ whole genome shotgun (WGS) entry which is preliminary data.</text>
</comment>
<dbReference type="SUPFAM" id="SSF158235">
    <property type="entry name" value="SOCS box-like"/>
    <property type="match status" value="1"/>
</dbReference>
<accession>A0ABP0GJY4</accession>
<sequence length="153" mass="17589">MTVRSQAPSGDGQQLIRPVSRYSCMKSLKYYTRFVIRLQFPPERIIHLPIPNELKKYLLKSPYFDPVEDLQCVFIGTRVSHKTAATELKEIVKSVEMSPPVAGTQIEDLWPKWLVEQEMQELAPECFFQKAEIVFVLDESPFVANQPDQCAEA</sequence>
<evidence type="ECO:0000256" key="1">
    <source>
        <dbReference type="ARBA" id="ARBA00004906"/>
    </source>
</evidence>
<proteinExistence type="predicted"/>
<dbReference type="EMBL" id="CAWYQH010000130">
    <property type="protein sequence ID" value="CAK8692061.1"/>
    <property type="molecule type" value="Genomic_DNA"/>
</dbReference>
<dbReference type="Gene3D" id="3.30.505.10">
    <property type="entry name" value="SH2 domain"/>
    <property type="match status" value="1"/>
</dbReference>
<name>A0ABP0GJY4_CLALP</name>
<protein>
    <recommendedName>
        <fullName evidence="2">SOCS box domain-containing protein</fullName>
    </recommendedName>
</protein>
<evidence type="ECO:0000313" key="3">
    <source>
        <dbReference type="EMBL" id="CAK8692061.1"/>
    </source>
</evidence>
<keyword evidence="4" id="KW-1185">Reference proteome</keyword>
<feature type="domain" description="SOCS box" evidence="2">
    <location>
        <begin position="14"/>
        <end position="64"/>
    </location>
</feature>
<dbReference type="Proteomes" id="UP001642483">
    <property type="component" value="Unassembled WGS sequence"/>
</dbReference>
<evidence type="ECO:0000313" key="4">
    <source>
        <dbReference type="Proteomes" id="UP001642483"/>
    </source>
</evidence>
<dbReference type="InterPro" id="IPR001496">
    <property type="entry name" value="SOCS_box"/>
</dbReference>
<dbReference type="InterPro" id="IPR036036">
    <property type="entry name" value="SOCS_box-like_dom_sf"/>
</dbReference>